<name>A0A1F6DX15_9BACT</name>
<dbReference type="EMBL" id="MFLK01000044">
    <property type="protein sequence ID" value="OGG65532.1"/>
    <property type="molecule type" value="Genomic_DNA"/>
</dbReference>
<proteinExistence type="predicted"/>
<protein>
    <submittedName>
        <fullName evidence="1">Uncharacterized protein</fullName>
    </submittedName>
</protein>
<dbReference type="STRING" id="1798497.A3D71_00325"/>
<evidence type="ECO:0000313" key="1">
    <source>
        <dbReference type="EMBL" id="OGG65532.1"/>
    </source>
</evidence>
<sequence>MSTQENIQKLVTKVSSAAESGFYHSLWAGKTDFSDLPTVSRDNFLYTPLSKRRYKNEKGLVKVVHDSRGLFLSEWSFADIGREEYGLPAERPMVFLTDPHEAIEKSMWCYERNMLPLVGEKDATITSYAASRYQIDSLITDAEALVKLASYLESRQEPLDSISILGSSFSPESLVPYRAYAARVRLVLSLPETGSFAQAELAAAPRFETLPGCVVEREETLIVSKETMLVTPVIRYRTEIPASFYDGA</sequence>
<evidence type="ECO:0000313" key="2">
    <source>
        <dbReference type="Proteomes" id="UP000177652"/>
    </source>
</evidence>
<dbReference type="AlphaFoldDB" id="A0A1F6DX15"/>
<accession>A0A1F6DX15</accession>
<reference evidence="1 2" key="1">
    <citation type="journal article" date="2016" name="Nat. Commun.">
        <title>Thousands of microbial genomes shed light on interconnected biogeochemical processes in an aquifer system.</title>
        <authorList>
            <person name="Anantharaman K."/>
            <person name="Brown C.T."/>
            <person name="Hug L.A."/>
            <person name="Sharon I."/>
            <person name="Castelle C.J."/>
            <person name="Probst A.J."/>
            <person name="Thomas B.C."/>
            <person name="Singh A."/>
            <person name="Wilkins M.J."/>
            <person name="Karaoz U."/>
            <person name="Brodie E.L."/>
            <person name="Williams K.H."/>
            <person name="Hubbard S.S."/>
            <person name="Banfield J.F."/>
        </authorList>
    </citation>
    <scope>NUCLEOTIDE SEQUENCE [LARGE SCALE GENOMIC DNA]</scope>
</reference>
<organism evidence="1 2">
    <name type="scientific">Candidatus Kaiserbacteria bacterium RIFCSPHIGHO2_02_FULL_55_20</name>
    <dbReference type="NCBI Taxonomy" id="1798497"/>
    <lineage>
        <taxon>Bacteria</taxon>
        <taxon>Candidatus Kaiseribacteriota</taxon>
    </lineage>
</organism>
<comment type="caution">
    <text evidence="1">The sequence shown here is derived from an EMBL/GenBank/DDBJ whole genome shotgun (WGS) entry which is preliminary data.</text>
</comment>
<dbReference type="Proteomes" id="UP000177652">
    <property type="component" value="Unassembled WGS sequence"/>
</dbReference>
<gene>
    <name evidence="1" type="ORF">A3D71_00325</name>
</gene>